<dbReference type="RefSeq" id="WP_394832438.1">
    <property type="nucleotide sequence ID" value="NZ_CP089929.1"/>
</dbReference>
<name>A0ABZ2KVV8_9BACT</name>
<accession>A0ABZ2KVV8</accession>
<gene>
    <name evidence="1" type="ORF">LVJ94_38610</name>
</gene>
<reference evidence="1" key="1">
    <citation type="submission" date="2021-12" db="EMBL/GenBank/DDBJ databases">
        <title>Discovery of the Pendulisporaceae a myxobacterial family with distinct sporulation behavior and unique specialized metabolism.</title>
        <authorList>
            <person name="Garcia R."/>
            <person name="Popoff A."/>
            <person name="Bader C.D."/>
            <person name="Loehr J."/>
            <person name="Walesch S."/>
            <person name="Walt C."/>
            <person name="Boldt J."/>
            <person name="Bunk B."/>
            <person name="Haeckl F.J.F.P.J."/>
            <person name="Gunesch A.P."/>
            <person name="Birkelbach J."/>
            <person name="Nuebel U."/>
            <person name="Pietschmann T."/>
            <person name="Bach T."/>
            <person name="Mueller R."/>
        </authorList>
    </citation>
    <scope>NUCLEOTIDE SEQUENCE</scope>
    <source>
        <strain evidence="1">MSr11367</strain>
    </source>
</reference>
<proteinExistence type="predicted"/>
<dbReference type="EMBL" id="CP089983">
    <property type="protein sequence ID" value="WXB02812.1"/>
    <property type="molecule type" value="Genomic_DNA"/>
</dbReference>
<keyword evidence="2" id="KW-1185">Reference proteome</keyword>
<evidence type="ECO:0000313" key="1">
    <source>
        <dbReference type="EMBL" id="WXB02812.1"/>
    </source>
</evidence>
<dbReference type="Proteomes" id="UP001374803">
    <property type="component" value="Chromosome"/>
</dbReference>
<evidence type="ECO:0000313" key="2">
    <source>
        <dbReference type="Proteomes" id="UP001374803"/>
    </source>
</evidence>
<protein>
    <submittedName>
        <fullName evidence="1">Uncharacterized protein</fullName>
    </submittedName>
</protein>
<organism evidence="1 2">
    <name type="scientific">Pendulispora rubella</name>
    <dbReference type="NCBI Taxonomy" id="2741070"/>
    <lineage>
        <taxon>Bacteria</taxon>
        <taxon>Pseudomonadati</taxon>
        <taxon>Myxococcota</taxon>
        <taxon>Myxococcia</taxon>
        <taxon>Myxococcales</taxon>
        <taxon>Sorangiineae</taxon>
        <taxon>Pendulisporaceae</taxon>
        <taxon>Pendulispora</taxon>
    </lineage>
</organism>
<sequence length="223" mass="24143">MTTLVPRASSTDFFDDEDAFDGAFDFATALENHLVESDSSPDVVVLAGDDATWIDAPVAMVEEGREPETVELETIELLIEVVDTAKMADDDPFNGWLEALVRAAESASIFIHLEALRVFINEGRAPYAAFPTSAAAALADGNIARLDGEELLATAAFLRVAAEWRRVLAGEGGDFSKCGARTFDEWSADFLARMIGAPAKFEWLKRELRRHGVAAFGLVESAA</sequence>